<sequence>MSKLIVPHWPLPEGVAACSSTRIGGVSQPPYDSLNLGAHCGDNLDDVEKNRSLFYAAAQLPSKPIWLEQVHGKEVLKLAGGPYLSKRADASYSSTPGTVCAVMTADCLPVLFCNKAGTEVAAAHAGWRGLCEGVLEETVACFKDAPENIMAWLGPAIGPEAFEVGPEVREAFMAKDIQADIAFRPSGEKYLADIYTLARQRLSALGVTEICGGDRCTYSEAGDFFSYRRDRTTGRMASFIWLI</sequence>
<dbReference type="PANTHER" id="PTHR30616:SF2">
    <property type="entry name" value="PURINE NUCLEOSIDE PHOSPHORYLASE LACC1"/>
    <property type="match status" value="1"/>
</dbReference>
<evidence type="ECO:0000256" key="8">
    <source>
        <dbReference type="ARBA" id="ARBA00023002"/>
    </source>
</evidence>
<comment type="catalytic activity">
    <reaction evidence="10">
        <text>adenosine + H2O + H(+) = inosine + NH4(+)</text>
        <dbReference type="Rhea" id="RHEA:24408"/>
        <dbReference type="ChEBI" id="CHEBI:15377"/>
        <dbReference type="ChEBI" id="CHEBI:15378"/>
        <dbReference type="ChEBI" id="CHEBI:16335"/>
        <dbReference type="ChEBI" id="CHEBI:17596"/>
        <dbReference type="ChEBI" id="CHEBI:28938"/>
        <dbReference type="EC" id="3.5.4.4"/>
    </reaction>
    <physiologicalReaction direction="left-to-right" evidence="10">
        <dbReference type="Rhea" id="RHEA:24409"/>
    </physiologicalReaction>
</comment>
<protein>
    <recommendedName>
        <fullName evidence="13">Purine nucleoside phosphorylase</fullName>
    </recommendedName>
</protein>
<dbReference type="GO" id="GO:0016491">
    <property type="term" value="F:oxidoreductase activity"/>
    <property type="evidence" value="ECO:0007669"/>
    <property type="project" value="UniProtKB-KW"/>
</dbReference>
<name>A0A3A5JQX2_9ENTR</name>
<evidence type="ECO:0000256" key="13">
    <source>
        <dbReference type="RuleBase" id="RU361274"/>
    </source>
</evidence>
<keyword evidence="7" id="KW-0862">Zinc</keyword>
<dbReference type="Gene3D" id="3.60.140.10">
    <property type="entry name" value="CNF1/YfiH-like putative cysteine hydrolases"/>
    <property type="match status" value="1"/>
</dbReference>
<dbReference type="InterPro" id="IPR038371">
    <property type="entry name" value="Cu_polyphenol_OxRdtase_sf"/>
</dbReference>
<keyword evidence="4" id="KW-0808">Transferase</keyword>
<proteinExistence type="inferred from homology"/>
<dbReference type="Pfam" id="PF02578">
    <property type="entry name" value="Cu-oxidase_4"/>
    <property type="match status" value="1"/>
</dbReference>
<dbReference type="Proteomes" id="UP000276295">
    <property type="component" value="Unassembled WGS sequence"/>
</dbReference>
<dbReference type="GO" id="GO:0017061">
    <property type="term" value="F:S-methyl-5-thioadenosine phosphorylase activity"/>
    <property type="evidence" value="ECO:0007669"/>
    <property type="project" value="UniProtKB-EC"/>
</dbReference>
<evidence type="ECO:0000256" key="2">
    <source>
        <dbReference type="ARBA" id="ARBA00001947"/>
    </source>
</evidence>
<dbReference type="EMBL" id="QZWH01000021">
    <property type="protein sequence ID" value="RJT23248.1"/>
    <property type="molecule type" value="Genomic_DNA"/>
</dbReference>
<dbReference type="RefSeq" id="WP_120064737.1">
    <property type="nucleotide sequence ID" value="NZ_QZWH01000021.1"/>
</dbReference>
<dbReference type="InterPro" id="IPR003730">
    <property type="entry name" value="Cu_polyphenol_OxRdtase"/>
</dbReference>
<comment type="catalytic activity">
    <reaction evidence="12">
        <text>S-methyl-5'-thioadenosine + phosphate = 5-(methylsulfanyl)-alpha-D-ribose 1-phosphate + adenine</text>
        <dbReference type="Rhea" id="RHEA:11852"/>
        <dbReference type="ChEBI" id="CHEBI:16708"/>
        <dbReference type="ChEBI" id="CHEBI:17509"/>
        <dbReference type="ChEBI" id="CHEBI:43474"/>
        <dbReference type="ChEBI" id="CHEBI:58533"/>
        <dbReference type="EC" id="2.4.2.28"/>
    </reaction>
    <physiologicalReaction direction="left-to-right" evidence="12">
        <dbReference type="Rhea" id="RHEA:11853"/>
    </physiologicalReaction>
</comment>
<dbReference type="SUPFAM" id="SSF64438">
    <property type="entry name" value="CNF1/YfiH-like putative cysteine hydrolases"/>
    <property type="match status" value="1"/>
</dbReference>
<dbReference type="PANTHER" id="PTHR30616">
    <property type="entry name" value="UNCHARACTERIZED PROTEIN YFIH"/>
    <property type="match status" value="1"/>
</dbReference>
<accession>A0A3A5JQX2</accession>
<evidence type="ECO:0000256" key="9">
    <source>
        <dbReference type="ARBA" id="ARBA00023008"/>
    </source>
</evidence>
<evidence type="ECO:0000256" key="11">
    <source>
        <dbReference type="ARBA" id="ARBA00048968"/>
    </source>
</evidence>
<keyword evidence="15" id="KW-1185">Reference proteome</keyword>
<evidence type="ECO:0000256" key="7">
    <source>
        <dbReference type="ARBA" id="ARBA00022833"/>
    </source>
</evidence>
<evidence type="ECO:0000256" key="5">
    <source>
        <dbReference type="ARBA" id="ARBA00022723"/>
    </source>
</evidence>
<comment type="caution">
    <text evidence="14">The sequence shown here is derived from an EMBL/GenBank/DDBJ whole genome shotgun (WGS) entry which is preliminary data.</text>
</comment>
<keyword evidence="8" id="KW-0560">Oxidoreductase</keyword>
<evidence type="ECO:0000256" key="12">
    <source>
        <dbReference type="ARBA" id="ARBA00049893"/>
    </source>
</evidence>
<keyword evidence="6" id="KW-0378">Hydrolase</keyword>
<dbReference type="NCBIfam" id="TIGR00726">
    <property type="entry name" value="peptidoglycan editing factor PgeF"/>
    <property type="match status" value="1"/>
</dbReference>
<keyword evidence="5" id="KW-0479">Metal-binding</keyword>
<dbReference type="InterPro" id="IPR011324">
    <property type="entry name" value="Cytotoxic_necrot_fac-like_cat"/>
</dbReference>
<reference evidence="14 15" key="1">
    <citation type="submission" date="2018-09" db="EMBL/GenBank/DDBJ databases">
        <title>Draft genome sequence of Buttiauxella izardii CCUG 35510T.</title>
        <authorList>
            <person name="Salva-Serra F."/>
            <person name="Marathe N."/>
            <person name="Moore E."/>
            <person name="Stadler-Svensson L."/>
            <person name="Engstrom-Jakobsson H."/>
        </authorList>
    </citation>
    <scope>NUCLEOTIDE SEQUENCE [LARGE SCALE GENOMIC DNA]</scope>
    <source>
        <strain evidence="14 15">CCUG 35510</strain>
    </source>
</reference>
<dbReference type="AlphaFoldDB" id="A0A3A5JQX2"/>
<dbReference type="GO" id="GO:0016787">
    <property type="term" value="F:hydrolase activity"/>
    <property type="evidence" value="ECO:0007669"/>
    <property type="project" value="UniProtKB-KW"/>
</dbReference>
<dbReference type="FunFam" id="3.60.140.10:FF:000001">
    <property type="entry name" value="Polyphenol oxidase"/>
    <property type="match status" value="1"/>
</dbReference>
<evidence type="ECO:0000256" key="4">
    <source>
        <dbReference type="ARBA" id="ARBA00022679"/>
    </source>
</evidence>
<evidence type="ECO:0000256" key="10">
    <source>
        <dbReference type="ARBA" id="ARBA00047989"/>
    </source>
</evidence>
<evidence type="ECO:0000256" key="3">
    <source>
        <dbReference type="ARBA" id="ARBA00007353"/>
    </source>
</evidence>
<evidence type="ECO:0000256" key="6">
    <source>
        <dbReference type="ARBA" id="ARBA00022801"/>
    </source>
</evidence>
<gene>
    <name evidence="14" type="primary">pgeF</name>
    <name evidence="14" type="ORF">D6029_10675</name>
</gene>
<evidence type="ECO:0000313" key="15">
    <source>
        <dbReference type="Proteomes" id="UP000276295"/>
    </source>
</evidence>
<comment type="cofactor">
    <cofactor evidence="2">
        <name>Zn(2+)</name>
        <dbReference type="ChEBI" id="CHEBI:29105"/>
    </cofactor>
</comment>
<dbReference type="OrthoDB" id="4279at2"/>
<dbReference type="GO" id="GO:0005507">
    <property type="term" value="F:copper ion binding"/>
    <property type="evidence" value="ECO:0007669"/>
    <property type="project" value="TreeGrafter"/>
</dbReference>
<organism evidence="14 15">
    <name type="scientific">Buttiauxella izardii</name>
    <dbReference type="NCBI Taxonomy" id="82991"/>
    <lineage>
        <taxon>Bacteria</taxon>
        <taxon>Pseudomonadati</taxon>
        <taxon>Pseudomonadota</taxon>
        <taxon>Gammaproteobacteria</taxon>
        <taxon>Enterobacterales</taxon>
        <taxon>Enterobacteriaceae</taxon>
        <taxon>Buttiauxella</taxon>
    </lineage>
</organism>
<evidence type="ECO:0000313" key="14">
    <source>
        <dbReference type="EMBL" id="RJT23248.1"/>
    </source>
</evidence>
<comment type="catalytic activity">
    <reaction evidence="1">
        <text>inosine + phosphate = alpha-D-ribose 1-phosphate + hypoxanthine</text>
        <dbReference type="Rhea" id="RHEA:27646"/>
        <dbReference type="ChEBI" id="CHEBI:17368"/>
        <dbReference type="ChEBI" id="CHEBI:17596"/>
        <dbReference type="ChEBI" id="CHEBI:43474"/>
        <dbReference type="ChEBI" id="CHEBI:57720"/>
        <dbReference type="EC" id="2.4.2.1"/>
    </reaction>
    <physiologicalReaction direction="left-to-right" evidence="1">
        <dbReference type="Rhea" id="RHEA:27647"/>
    </physiologicalReaction>
</comment>
<keyword evidence="9" id="KW-0186">Copper</keyword>
<evidence type="ECO:0000256" key="1">
    <source>
        <dbReference type="ARBA" id="ARBA00000553"/>
    </source>
</evidence>
<comment type="similarity">
    <text evidence="3 13">Belongs to the purine nucleoside phosphorylase YfiH/LACC1 family.</text>
</comment>
<dbReference type="CDD" id="cd16833">
    <property type="entry name" value="YfiH"/>
    <property type="match status" value="1"/>
</dbReference>
<dbReference type="NCBIfam" id="NF007998">
    <property type="entry name" value="PRK10723.1"/>
    <property type="match status" value="1"/>
</dbReference>
<comment type="catalytic activity">
    <reaction evidence="11">
        <text>adenosine + phosphate = alpha-D-ribose 1-phosphate + adenine</text>
        <dbReference type="Rhea" id="RHEA:27642"/>
        <dbReference type="ChEBI" id="CHEBI:16335"/>
        <dbReference type="ChEBI" id="CHEBI:16708"/>
        <dbReference type="ChEBI" id="CHEBI:43474"/>
        <dbReference type="ChEBI" id="CHEBI:57720"/>
        <dbReference type="EC" id="2.4.2.1"/>
    </reaction>
    <physiologicalReaction direction="left-to-right" evidence="11">
        <dbReference type="Rhea" id="RHEA:27643"/>
    </physiologicalReaction>
</comment>